<evidence type="ECO:0000313" key="14">
    <source>
        <dbReference type="EMBL" id="MBG0778865.1"/>
    </source>
</evidence>
<dbReference type="EMBL" id="JACCQK010000129">
    <property type="protein sequence ID" value="MBG0778865.1"/>
    <property type="molecule type" value="Genomic_DNA"/>
</dbReference>
<evidence type="ECO:0000256" key="9">
    <source>
        <dbReference type="ARBA" id="ARBA00023136"/>
    </source>
</evidence>
<keyword evidence="7 11" id="KW-1133">Transmembrane helix</keyword>
<evidence type="ECO:0000256" key="6">
    <source>
        <dbReference type="ARBA" id="ARBA00022982"/>
    </source>
</evidence>
<feature type="transmembrane region" description="Helical" evidence="11">
    <location>
        <begin position="40"/>
        <end position="62"/>
    </location>
</feature>
<protein>
    <submittedName>
        <fullName evidence="14">Cytochrome b N-terminal domain-containing protein</fullName>
    </submittedName>
</protein>
<dbReference type="Pfam" id="PF00032">
    <property type="entry name" value="Cytochrom_B_C"/>
    <property type="match status" value="1"/>
</dbReference>
<dbReference type="AlphaFoldDB" id="A0A931CTN6"/>
<proteinExistence type="predicted"/>
<dbReference type="InterPro" id="IPR009056">
    <property type="entry name" value="Cyt_c-like_dom"/>
</dbReference>
<keyword evidence="4 11" id="KW-0812">Transmembrane</keyword>
<comment type="subcellular location">
    <subcellularLocation>
        <location evidence="1">Membrane</location>
        <topology evidence="1">Multi-pass membrane protein</topology>
    </subcellularLocation>
</comment>
<dbReference type="PANTHER" id="PTHR19271:SF16">
    <property type="entry name" value="CYTOCHROME B"/>
    <property type="match status" value="1"/>
</dbReference>
<dbReference type="GO" id="GO:0046872">
    <property type="term" value="F:metal ion binding"/>
    <property type="evidence" value="ECO:0007669"/>
    <property type="project" value="UniProtKB-KW"/>
</dbReference>
<organism evidence="14 15">
    <name type="scientific">Desulfotignum balticum</name>
    <dbReference type="NCBI Taxonomy" id="115781"/>
    <lineage>
        <taxon>Bacteria</taxon>
        <taxon>Pseudomonadati</taxon>
        <taxon>Thermodesulfobacteriota</taxon>
        <taxon>Desulfobacteria</taxon>
        <taxon>Desulfobacterales</taxon>
        <taxon>Desulfobacteraceae</taxon>
        <taxon>Desulfotignum</taxon>
    </lineage>
</organism>
<dbReference type="GO" id="GO:0016020">
    <property type="term" value="C:membrane"/>
    <property type="evidence" value="ECO:0007669"/>
    <property type="project" value="UniProtKB-SubCell"/>
</dbReference>
<gene>
    <name evidence="14" type="ORF">H0S81_02930</name>
</gene>
<feature type="transmembrane region" description="Helical" evidence="11">
    <location>
        <begin position="185"/>
        <end position="212"/>
    </location>
</feature>
<sequence length="335" mass="37515">FWATVVSANIPKDLPVIGQFITNLLLSGGGISGFTITRFYAIHMLVLPSLMLMLIAGHIYLVRLHGVCEHESSHPACPAGKTTRIYRFFPEHMARSSVVFLVVLGIIFLLSLFGEIPREDIARTIDENYLPRPEWYYMWLFQLLTYFSGSTEVIGSLVIPTFGVLLLFALPFIEKSKFIGSVNRPLAVAAGVTVVVGIVYLSVTGFAGTLSYGNTFMIPSRTLSKTEKNGLRIYAQQECAYCHNIMGKGGRRIGPDLSNIKAKGRTREYLASFIKDPQSQSRFSVMPKYALQEDELYNLSEFILALDFTTNEPRTIKNEPRTIKKEDIIPKTITP</sequence>
<evidence type="ECO:0000259" key="13">
    <source>
        <dbReference type="PROSITE" id="PS51007"/>
    </source>
</evidence>
<comment type="caution">
    <text evidence="14">The sequence shown here is derived from an EMBL/GenBank/DDBJ whole genome shotgun (WGS) entry which is preliminary data.</text>
</comment>
<dbReference type="Proteomes" id="UP000706172">
    <property type="component" value="Unassembled WGS sequence"/>
</dbReference>
<feature type="non-terminal residue" evidence="14">
    <location>
        <position position="1"/>
    </location>
</feature>
<evidence type="ECO:0000256" key="1">
    <source>
        <dbReference type="ARBA" id="ARBA00004141"/>
    </source>
</evidence>
<evidence type="ECO:0000256" key="3">
    <source>
        <dbReference type="ARBA" id="ARBA00022617"/>
    </source>
</evidence>
<evidence type="ECO:0000256" key="8">
    <source>
        <dbReference type="ARBA" id="ARBA00023004"/>
    </source>
</evidence>
<dbReference type="InterPro" id="IPR036909">
    <property type="entry name" value="Cyt_c-like_dom_sf"/>
</dbReference>
<dbReference type="GO" id="GO:0020037">
    <property type="term" value="F:heme binding"/>
    <property type="evidence" value="ECO:0007669"/>
    <property type="project" value="InterPro"/>
</dbReference>
<dbReference type="SUPFAM" id="SSF81342">
    <property type="entry name" value="Transmembrane di-heme cytochromes"/>
    <property type="match status" value="1"/>
</dbReference>
<evidence type="ECO:0000313" key="15">
    <source>
        <dbReference type="Proteomes" id="UP000706172"/>
    </source>
</evidence>
<dbReference type="Pfam" id="PF00034">
    <property type="entry name" value="Cytochrom_C"/>
    <property type="match status" value="1"/>
</dbReference>
<keyword evidence="5 10" id="KW-0479">Metal-binding</keyword>
<keyword evidence="6" id="KW-0249">Electron transport</keyword>
<feature type="domain" description="Cytochrome c" evidence="13">
    <location>
        <begin position="225"/>
        <end position="307"/>
    </location>
</feature>
<dbReference type="GO" id="GO:0009055">
    <property type="term" value="F:electron transfer activity"/>
    <property type="evidence" value="ECO:0007669"/>
    <property type="project" value="InterPro"/>
</dbReference>
<dbReference type="InterPro" id="IPR036150">
    <property type="entry name" value="Cyt_b/b6_C_sf"/>
</dbReference>
<evidence type="ECO:0000256" key="11">
    <source>
        <dbReference type="SAM" id="Phobius"/>
    </source>
</evidence>
<dbReference type="PROSITE" id="PS51002">
    <property type="entry name" value="CYTB_NTER"/>
    <property type="match status" value="1"/>
</dbReference>
<dbReference type="InterPro" id="IPR005798">
    <property type="entry name" value="Cyt_b/b6_C"/>
</dbReference>
<feature type="transmembrane region" description="Helical" evidence="11">
    <location>
        <begin position="153"/>
        <end position="173"/>
    </location>
</feature>
<dbReference type="PROSITE" id="PS51007">
    <property type="entry name" value="CYTC"/>
    <property type="match status" value="1"/>
</dbReference>
<dbReference type="Gene3D" id="1.10.760.10">
    <property type="entry name" value="Cytochrome c-like domain"/>
    <property type="match status" value="1"/>
</dbReference>
<dbReference type="GO" id="GO:0022904">
    <property type="term" value="P:respiratory electron transport chain"/>
    <property type="evidence" value="ECO:0007669"/>
    <property type="project" value="InterPro"/>
</dbReference>
<feature type="domain" description="Cytochrome b/b6 N-terminal region profile" evidence="12">
    <location>
        <begin position="1"/>
        <end position="71"/>
    </location>
</feature>
<dbReference type="Pfam" id="PF13631">
    <property type="entry name" value="Cytochrom_B_N_2"/>
    <property type="match status" value="1"/>
</dbReference>
<evidence type="ECO:0000256" key="4">
    <source>
        <dbReference type="ARBA" id="ARBA00022692"/>
    </source>
</evidence>
<dbReference type="SUPFAM" id="SSF46626">
    <property type="entry name" value="Cytochrome c"/>
    <property type="match status" value="1"/>
</dbReference>
<reference evidence="14" key="1">
    <citation type="submission" date="2020-07" db="EMBL/GenBank/DDBJ databases">
        <title>Severe corrosion of carbon steel in oil field produced water can be linked to methanogenic archaea containing a special type of NiFe hydrogenase.</title>
        <authorList>
            <person name="Lahme S."/>
            <person name="Mand J."/>
            <person name="Longwell J."/>
            <person name="Smith R."/>
            <person name="Enning D."/>
        </authorList>
    </citation>
    <scope>NUCLEOTIDE SEQUENCE</scope>
    <source>
        <strain evidence="14">MIC098Bin6</strain>
    </source>
</reference>
<keyword evidence="3 10" id="KW-0349">Heme</keyword>
<dbReference type="Gene3D" id="1.20.810.10">
    <property type="entry name" value="Cytochrome Bc1 Complex, Chain C"/>
    <property type="match status" value="1"/>
</dbReference>
<accession>A0A931CTN6</accession>
<evidence type="ECO:0000256" key="2">
    <source>
        <dbReference type="ARBA" id="ARBA00022448"/>
    </source>
</evidence>
<dbReference type="InterPro" id="IPR016174">
    <property type="entry name" value="Di-haem_cyt_TM"/>
</dbReference>
<keyword evidence="9 11" id="KW-0472">Membrane</keyword>
<evidence type="ECO:0000256" key="7">
    <source>
        <dbReference type="ARBA" id="ARBA00022989"/>
    </source>
</evidence>
<keyword evidence="8 10" id="KW-0408">Iron</keyword>
<evidence type="ECO:0000256" key="10">
    <source>
        <dbReference type="PROSITE-ProRule" id="PRU00433"/>
    </source>
</evidence>
<dbReference type="GO" id="GO:0016491">
    <property type="term" value="F:oxidoreductase activity"/>
    <property type="evidence" value="ECO:0007669"/>
    <property type="project" value="InterPro"/>
</dbReference>
<keyword evidence="2" id="KW-0813">Transport</keyword>
<dbReference type="SUPFAM" id="SSF81648">
    <property type="entry name" value="a domain/subunit of cytochrome bc1 complex (Ubiquinol-cytochrome c reductase)"/>
    <property type="match status" value="1"/>
</dbReference>
<dbReference type="InterPro" id="IPR027387">
    <property type="entry name" value="Cytb/b6-like_sf"/>
</dbReference>
<evidence type="ECO:0000256" key="5">
    <source>
        <dbReference type="ARBA" id="ARBA00022723"/>
    </source>
</evidence>
<dbReference type="InterPro" id="IPR005797">
    <property type="entry name" value="Cyt_b/b6_N"/>
</dbReference>
<evidence type="ECO:0000259" key="12">
    <source>
        <dbReference type="PROSITE" id="PS51002"/>
    </source>
</evidence>
<dbReference type="PANTHER" id="PTHR19271">
    <property type="entry name" value="CYTOCHROME B"/>
    <property type="match status" value="1"/>
</dbReference>
<feature type="transmembrane region" description="Helical" evidence="11">
    <location>
        <begin position="93"/>
        <end position="113"/>
    </location>
</feature>
<name>A0A931CTN6_9BACT</name>